<sequence length="234" mass="27384">MMDTNKTVYTTQIQKRKLIRLITQNPQLVHFKASQDFNFKDSQRLWKSITNQCNALPGARKTWKQWRKTFQDIRAKAKIRQKEMNGEIPASARFFTPLEQEVMGYTLGKGSQDLSESQEHDLYTSKQEQMMLETNHIEEINLDELQTDETKSPSKVTPKQRIIQKMSNASRSHNKNNTNSYNDPSYDLLATLEQEKIKIKADYLSFKKDYLSEKLKLMKEQTEALQSIARELAK</sequence>
<accession>A0A8S4FM77</accession>
<evidence type="ECO:0000256" key="5">
    <source>
        <dbReference type="ARBA" id="ARBA00025466"/>
    </source>
</evidence>
<dbReference type="InterPro" id="IPR028002">
    <property type="entry name" value="Myb_DNA-bind_5"/>
</dbReference>
<keyword evidence="8" id="KW-1185">Reference proteome</keyword>
<evidence type="ECO:0000256" key="4">
    <source>
        <dbReference type="ARBA" id="ARBA00023163"/>
    </source>
</evidence>
<keyword evidence="4" id="KW-0804">Transcription</keyword>
<proteinExistence type="predicted"/>
<evidence type="ECO:0000256" key="3">
    <source>
        <dbReference type="ARBA" id="ARBA00023015"/>
    </source>
</evidence>
<reference evidence="7" key="1">
    <citation type="submission" date="2020-11" db="EMBL/GenBank/DDBJ databases">
        <authorList>
            <person name="Whiteford S."/>
        </authorList>
    </citation>
    <scope>NUCLEOTIDE SEQUENCE</scope>
</reference>
<dbReference type="EMBL" id="CAJHNJ030000038">
    <property type="protein sequence ID" value="CAG9129527.1"/>
    <property type="molecule type" value="Genomic_DNA"/>
</dbReference>
<protein>
    <recommendedName>
        <fullName evidence="2">Regulatory protein zeste</fullName>
    </recommendedName>
</protein>
<comment type="function">
    <text evidence="5">Involved in transvection phenomena (= synapsis-dependent gene expression), where the synaptic pairing of chromosomes carrying genes with which zeste interacts influences the expression of these genes. Zeste binds to DNA and stimulates transcription from a nearby promoter.</text>
</comment>
<organism evidence="7 8">
    <name type="scientific">Plutella xylostella</name>
    <name type="common">Diamondback moth</name>
    <name type="synonym">Plutella maculipennis</name>
    <dbReference type="NCBI Taxonomy" id="51655"/>
    <lineage>
        <taxon>Eukaryota</taxon>
        <taxon>Metazoa</taxon>
        <taxon>Ecdysozoa</taxon>
        <taxon>Arthropoda</taxon>
        <taxon>Hexapoda</taxon>
        <taxon>Insecta</taxon>
        <taxon>Pterygota</taxon>
        <taxon>Neoptera</taxon>
        <taxon>Endopterygota</taxon>
        <taxon>Lepidoptera</taxon>
        <taxon>Glossata</taxon>
        <taxon>Ditrysia</taxon>
        <taxon>Yponomeutoidea</taxon>
        <taxon>Plutellidae</taxon>
        <taxon>Plutella</taxon>
    </lineage>
</organism>
<evidence type="ECO:0000313" key="7">
    <source>
        <dbReference type="EMBL" id="CAG9129527.1"/>
    </source>
</evidence>
<evidence type="ECO:0000256" key="1">
    <source>
        <dbReference type="ARBA" id="ARBA00011764"/>
    </source>
</evidence>
<comment type="subunit">
    <text evidence="1">Self-associates forming complexes of several hundred monomers.</text>
</comment>
<keyword evidence="3" id="KW-0805">Transcription regulation</keyword>
<feature type="domain" description="Myb/SANT-like DNA-binding" evidence="6">
    <location>
        <begin position="10"/>
        <end position="78"/>
    </location>
</feature>
<evidence type="ECO:0000313" key="8">
    <source>
        <dbReference type="Proteomes" id="UP000653454"/>
    </source>
</evidence>
<name>A0A8S4FM77_PLUXY</name>
<dbReference type="Proteomes" id="UP000653454">
    <property type="component" value="Unassembled WGS sequence"/>
</dbReference>
<dbReference type="AlphaFoldDB" id="A0A8S4FM77"/>
<dbReference type="Pfam" id="PF13873">
    <property type="entry name" value="Myb_DNA-bind_5"/>
    <property type="match status" value="1"/>
</dbReference>
<evidence type="ECO:0000259" key="6">
    <source>
        <dbReference type="Pfam" id="PF13873"/>
    </source>
</evidence>
<gene>
    <name evidence="7" type="ORF">PLXY2_LOCUS9599</name>
</gene>
<evidence type="ECO:0000256" key="2">
    <source>
        <dbReference type="ARBA" id="ARBA00016807"/>
    </source>
</evidence>
<comment type="caution">
    <text evidence="7">The sequence shown here is derived from an EMBL/GenBank/DDBJ whole genome shotgun (WGS) entry which is preliminary data.</text>
</comment>